<sequence length="484" mass="51852">MAKDKKISLIISAKNQAKGAFASVKKGLSDIGGLAKKLFSPTGLILGGLGALGLGKLASSFIETASSFEGLEASLTTTLGSLDLARQAIAYANKEAAASPYTVLEYGEAIKTLSAYGIDYAAVMQTVGDTAASMGKPLQQAVEALADALQGEGERLKEFGIKQKIAGDQITYTWVDAMGKVRNTVAQNSPEIIQQTLLAIWNEKYQGGMEKFGTTWKGLTSTAKSLWDEFKLAIANSGTFELLKNGLQVVIGKINEAKKAGDFQKWAQQAGEAVFTVARAIVESIPRVLIMTLEVISKITMGFRGWQMLIGELKIAFLGFARIAQSVLGGIAEGAAKVWSITNIFGQSDDLINDLRSFADNQKLVAQQLHADRDAEIRKQQQTIAGYTKEQQEIEGYKRKVAEMEGAFKNFVAQVNTAAAAQKETGEAAKEGSAVAINAMQDEGRAIEALIAKYRRLNEAAGRRGGSFSVAGLDQALDDAERTE</sequence>
<gene>
    <name evidence="3" type="ORF">A7E75_02960</name>
</gene>
<organism evidence="3 4">
    <name type="scientific">Syntrophotalea acetylenica</name>
    <name type="common">Pelobacter acetylenicus</name>
    <dbReference type="NCBI Taxonomy" id="29542"/>
    <lineage>
        <taxon>Bacteria</taxon>
        <taxon>Pseudomonadati</taxon>
        <taxon>Thermodesulfobacteriota</taxon>
        <taxon>Desulfuromonadia</taxon>
        <taxon>Desulfuromonadales</taxon>
        <taxon>Syntrophotaleaceae</taxon>
        <taxon>Syntrophotalea</taxon>
    </lineage>
</organism>
<dbReference type="STRING" id="29542.A6070_11585"/>
<dbReference type="RefSeq" id="WP_072285923.1">
    <property type="nucleotide sequence ID" value="NZ_CP015455.1"/>
</dbReference>
<proteinExistence type="predicted"/>
<accession>A0A1L3GDS6</accession>
<dbReference type="Pfam" id="PF20155">
    <property type="entry name" value="TMP_3"/>
    <property type="match status" value="1"/>
</dbReference>
<dbReference type="KEGG" id="pace:A6070_11585"/>
<keyword evidence="4" id="KW-1185">Reference proteome</keyword>
<protein>
    <recommendedName>
        <fullName evidence="2">Tape measure protein N-terminal domain-containing protein</fullName>
    </recommendedName>
</protein>
<evidence type="ECO:0000256" key="1">
    <source>
        <dbReference type="SAM" id="MobiDB-lite"/>
    </source>
</evidence>
<dbReference type="EMBL" id="CP015518">
    <property type="protein sequence ID" value="APG24106.1"/>
    <property type="molecule type" value="Genomic_DNA"/>
</dbReference>
<evidence type="ECO:0000259" key="2">
    <source>
        <dbReference type="Pfam" id="PF20155"/>
    </source>
</evidence>
<evidence type="ECO:0000313" key="4">
    <source>
        <dbReference type="Proteomes" id="UP000182264"/>
    </source>
</evidence>
<feature type="domain" description="Tape measure protein N-terminal" evidence="2">
    <location>
        <begin position="60"/>
        <end position="232"/>
    </location>
</feature>
<dbReference type="InterPro" id="IPR013491">
    <property type="entry name" value="Tape_meas_N"/>
</dbReference>
<dbReference type="Proteomes" id="UP000182264">
    <property type="component" value="Chromosome"/>
</dbReference>
<dbReference type="AlphaFoldDB" id="A0A1L3GDS6"/>
<dbReference type="OrthoDB" id="5461326at2"/>
<reference evidence="3 4" key="1">
    <citation type="journal article" date="2017" name="Genome Announc.">
        <title>Complete Genome Sequences of Two Acetylene-Fermenting Pelobacter acetylenicus Strains.</title>
        <authorList>
            <person name="Sutton J.M."/>
            <person name="Baesman S.M."/>
            <person name="Fierst J.L."/>
            <person name="Poret-Peterson A.T."/>
            <person name="Oremland R.S."/>
            <person name="Dunlap D.S."/>
            <person name="Akob D.M."/>
        </authorList>
    </citation>
    <scope>NUCLEOTIDE SEQUENCE [LARGE SCALE GENOMIC DNA]</scope>
    <source>
        <strain evidence="3 4">DSM 3247</strain>
    </source>
</reference>
<name>A0A1L3GDS6_SYNAC</name>
<evidence type="ECO:0000313" key="3">
    <source>
        <dbReference type="EMBL" id="APG24106.1"/>
    </source>
</evidence>
<feature type="region of interest" description="Disordered" evidence="1">
    <location>
        <begin position="461"/>
        <end position="484"/>
    </location>
</feature>